<dbReference type="EMBL" id="UINC01190477">
    <property type="protein sequence ID" value="SVE04658.1"/>
    <property type="molecule type" value="Genomic_DNA"/>
</dbReference>
<dbReference type="SUPFAM" id="SSF82679">
    <property type="entry name" value="N-utilization substance G protein NusG, N-terminal domain"/>
    <property type="match status" value="1"/>
</dbReference>
<keyword evidence="2" id="KW-0805">Transcription regulation</keyword>
<dbReference type="SUPFAM" id="SSF50104">
    <property type="entry name" value="Translation proteins SH3-like domain"/>
    <property type="match status" value="1"/>
</dbReference>
<gene>
    <name evidence="5" type="ORF">METZ01_LOCUS457512</name>
</gene>
<evidence type="ECO:0000256" key="1">
    <source>
        <dbReference type="ARBA" id="ARBA00022814"/>
    </source>
</evidence>
<dbReference type="Gene3D" id="3.30.70.940">
    <property type="entry name" value="NusG, N-terminal domain"/>
    <property type="match status" value="1"/>
</dbReference>
<dbReference type="SMART" id="SM00739">
    <property type="entry name" value="KOW"/>
    <property type="match status" value="1"/>
</dbReference>
<reference evidence="5" key="1">
    <citation type="submission" date="2018-05" db="EMBL/GenBank/DDBJ databases">
        <authorList>
            <person name="Lanie J.A."/>
            <person name="Ng W.-L."/>
            <person name="Kazmierczak K.M."/>
            <person name="Andrzejewski T.M."/>
            <person name="Davidsen T.M."/>
            <person name="Wayne K.J."/>
            <person name="Tettelin H."/>
            <person name="Glass J.I."/>
            <person name="Rusch D."/>
            <person name="Podicherti R."/>
            <person name="Tsui H.-C.T."/>
            <person name="Winkler M.E."/>
        </authorList>
    </citation>
    <scope>NUCLEOTIDE SEQUENCE</scope>
</reference>
<dbReference type="Pfam" id="PF02357">
    <property type="entry name" value="NusG"/>
    <property type="match status" value="1"/>
</dbReference>
<accession>A0A383AC37</accession>
<dbReference type="AlphaFoldDB" id="A0A383AC37"/>
<proteinExistence type="predicted"/>
<organism evidence="5">
    <name type="scientific">marine metagenome</name>
    <dbReference type="NCBI Taxonomy" id="408172"/>
    <lineage>
        <taxon>unclassified sequences</taxon>
        <taxon>metagenomes</taxon>
        <taxon>ecological metagenomes</taxon>
    </lineage>
</organism>
<dbReference type="InterPro" id="IPR005824">
    <property type="entry name" value="KOW"/>
</dbReference>
<dbReference type="InterPro" id="IPR036735">
    <property type="entry name" value="NGN_dom_sf"/>
</dbReference>
<feature type="domain" description="KOW" evidence="4">
    <location>
        <begin position="109"/>
        <end position="136"/>
    </location>
</feature>
<dbReference type="CDD" id="cd09895">
    <property type="entry name" value="NGN_SP_UpxY"/>
    <property type="match status" value="1"/>
</dbReference>
<dbReference type="PANTHER" id="PTHR30265">
    <property type="entry name" value="RHO-INTERACTING TRANSCRIPTION TERMINATION FACTOR NUSG"/>
    <property type="match status" value="1"/>
</dbReference>
<feature type="non-terminal residue" evidence="5">
    <location>
        <position position="1"/>
    </location>
</feature>
<evidence type="ECO:0000256" key="2">
    <source>
        <dbReference type="ARBA" id="ARBA00023015"/>
    </source>
</evidence>
<dbReference type="GO" id="GO:0031564">
    <property type="term" value="P:transcription antitermination"/>
    <property type="evidence" value="ECO:0007669"/>
    <property type="project" value="UniProtKB-KW"/>
</dbReference>
<dbReference type="InterPro" id="IPR043425">
    <property type="entry name" value="NusG-like"/>
</dbReference>
<evidence type="ECO:0000256" key="3">
    <source>
        <dbReference type="ARBA" id="ARBA00023163"/>
    </source>
</evidence>
<protein>
    <recommendedName>
        <fullName evidence="4">KOW domain-containing protein</fullName>
    </recommendedName>
</protein>
<keyword evidence="1" id="KW-0889">Transcription antitermination</keyword>
<dbReference type="InterPro" id="IPR008991">
    <property type="entry name" value="Translation_prot_SH3-like_sf"/>
</dbReference>
<keyword evidence="3" id="KW-0804">Transcription</keyword>
<dbReference type="InterPro" id="IPR006645">
    <property type="entry name" value="NGN-like_dom"/>
</dbReference>
<evidence type="ECO:0000313" key="5">
    <source>
        <dbReference type="EMBL" id="SVE04658.1"/>
    </source>
</evidence>
<evidence type="ECO:0000259" key="4">
    <source>
        <dbReference type="SMART" id="SM00739"/>
    </source>
</evidence>
<name>A0A383AC37_9ZZZZ</name>
<dbReference type="PANTHER" id="PTHR30265:SF4">
    <property type="entry name" value="KOW MOTIF FAMILY PROTEIN, EXPRESSED"/>
    <property type="match status" value="1"/>
</dbReference>
<sequence>GDGRSWYVFRTRSRREKKAAEQFSVMGLSHCLPVRKQVRRRKGRRHSSILPLFPGYVFGCCDSGERLTAMRGGHLVQWLEVKDQEMLLSELRNICIANLRGTGVELFPQIRRGKWVRVISGPLAGVHGRISRRKEGYRIVLEMTALQSAVAVELDMQDVEIDDRAVVDEDGRLMATG</sequence>
<dbReference type="GO" id="GO:0006354">
    <property type="term" value="P:DNA-templated transcription elongation"/>
    <property type="evidence" value="ECO:0007669"/>
    <property type="project" value="InterPro"/>
</dbReference>